<comment type="caution">
    <text evidence="2">The sequence shown here is derived from an EMBL/GenBank/DDBJ whole genome shotgun (WGS) entry which is preliminary data.</text>
</comment>
<dbReference type="Proteomes" id="UP000469734">
    <property type="component" value="Unassembled WGS sequence"/>
</dbReference>
<reference evidence="2 3" key="1">
    <citation type="submission" date="2019-12" db="EMBL/GenBank/DDBJ databases">
        <title>Novel species isolated from a subtropical stream in China.</title>
        <authorList>
            <person name="Lu H."/>
        </authorList>
    </citation>
    <scope>NUCLEOTIDE SEQUENCE [LARGE SCALE GENOMIC DNA]</scope>
    <source>
        <strain evidence="2 3">FT134W</strain>
    </source>
</reference>
<evidence type="ECO:0000313" key="2">
    <source>
        <dbReference type="EMBL" id="MYM73716.1"/>
    </source>
</evidence>
<evidence type="ECO:0000256" key="1">
    <source>
        <dbReference type="SAM" id="SignalP"/>
    </source>
</evidence>
<evidence type="ECO:0008006" key="4">
    <source>
        <dbReference type="Google" id="ProtNLM"/>
    </source>
</evidence>
<dbReference type="RefSeq" id="WP_161050810.1">
    <property type="nucleotide sequence ID" value="NZ_WWCR01000016.1"/>
</dbReference>
<dbReference type="EMBL" id="WWCR01000016">
    <property type="protein sequence ID" value="MYM73716.1"/>
    <property type="molecule type" value="Genomic_DNA"/>
</dbReference>
<name>A0A7X4KGQ1_9BURK</name>
<keyword evidence="1" id="KW-0732">Signal</keyword>
<dbReference type="AlphaFoldDB" id="A0A7X4KGQ1"/>
<feature type="signal peptide" evidence="1">
    <location>
        <begin position="1"/>
        <end position="21"/>
    </location>
</feature>
<gene>
    <name evidence="2" type="ORF">GTP56_16100</name>
</gene>
<accession>A0A7X4KGQ1</accession>
<sequence length="345" mass="37670">MRLTSLLALSLAVPVAGQAAAPDLFEGIYSTVDPRTGAQTDMFKIWKGVDDYTVLSNYNSAWSGPQSGHVGTPPANEVLPGPFPQDPRVRTLWIEKMGAIYQMPPGALSVAGRSDTGYLAHMVQLGSPQLLRRPLLTGRAERGERGESKYKPGASEQRVTITTLNFSSKAVQVGVSDPRNKDNAVDTDPLAPYMASLQSCCYYLPQKWHAALRLNVEVRSPPEGQTRTITLPVPKYDKPDNLAVAVRADGKIELVERPASDDMAAMPAPPAAELVRIRAAIIQRQKANVADLTRQMEKEPGAAREFRDDLTALQQTLRYTEALAACHKTPEECEREAIAQAKAVR</sequence>
<evidence type="ECO:0000313" key="3">
    <source>
        <dbReference type="Proteomes" id="UP000469734"/>
    </source>
</evidence>
<protein>
    <recommendedName>
        <fullName evidence="4">DUF3304 domain-containing protein</fullName>
    </recommendedName>
</protein>
<proteinExistence type="predicted"/>
<organism evidence="2 3">
    <name type="scientific">Duganella margarita</name>
    <dbReference type="NCBI Taxonomy" id="2692170"/>
    <lineage>
        <taxon>Bacteria</taxon>
        <taxon>Pseudomonadati</taxon>
        <taxon>Pseudomonadota</taxon>
        <taxon>Betaproteobacteria</taxon>
        <taxon>Burkholderiales</taxon>
        <taxon>Oxalobacteraceae</taxon>
        <taxon>Telluria group</taxon>
        <taxon>Duganella</taxon>
    </lineage>
</organism>
<feature type="chain" id="PRO_5030619575" description="DUF3304 domain-containing protein" evidence="1">
    <location>
        <begin position="22"/>
        <end position="345"/>
    </location>
</feature>